<evidence type="ECO:0000313" key="10">
    <source>
        <dbReference type="Proteomes" id="UP001652700"/>
    </source>
</evidence>
<feature type="domain" description="C2H2-type" evidence="8">
    <location>
        <begin position="422"/>
        <end position="449"/>
    </location>
</feature>
<evidence type="ECO:0000256" key="7">
    <source>
        <dbReference type="PROSITE-ProRule" id="PRU00042"/>
    </source>
</evidence>
<dbReference type="Gene3D" id="3.30.160.60">
    <property type="entry name" value="Classic Zinc Finger"/>
    <property type="match status" value="5"/>
</dbReference>
<dbReference type="Pfam" id="PF00096">
    <property type="entry name" value="zf-C2H2"/>
    <property type="match status" value="4"/>
</dbReference>
<feature type="domain" description="C2H2-type" evidence="8">
    <location>
        <begin position="329"/>
        <end position="356"/>
    </location>
</feature>
<dbReference type="PANTHER" id="PTHR24394:SF29">
    <property type="entry name" value="MYONEURIN"/>
    <property type="match status" value="1"/>
</dbReference>
<dbReference type="PROSITE" id="PS00028">
    <property type="entry name" value="ZINC_FINGER_C2H2_1"/>
    <property type="match status" value="6"/>
</dbReference>
<keyword evidence="3" id="KW-0677">Repeat</keyword>
<evidence type="ECO:0000256" key="4">
    <source>
        <dbReference type="ARBA" id="ARBA00022771"/>
    </source>
</evidence>
<reference evidence="9" key="1">
    <citation type="submission" date="2025-05" db="UniProtKB">
        <authorList>
            <consortium name="EnsemblMetazoa"/>
        </authorList>
    </citation>
    <scope>IDENTIFICATION</scope>
</reference>
<evidence type="ECO:0000313" key="9">
    <source>
        <dbReference type="EnsemblMetazoa" id="XP_050516868.1"/>
    </source>
</evidence>
<feature type="domain" description="C2H2-type" evidence="8">
    <location>
        <begin position="450"/>
        <end position="477"/>
    </location>
</feature>
<protein>
    <recommendedName>
        <fullName evidence="8">C2H2-type domain-containing protein</fullName>
    </recommendedName>
</protein>
<evidence type="ECO:0000256" key="3">
    <source>
        <dbReference type="ARBA" id="ARBA00022737"/>
    </source>
</evidence>
<dbReference type="SUPFAM" id="SSF57667">
    <property type="entry name" value="beta-beta-alpha zinc fingers"/>
    <property type="match status" value="4"/>
</dbReference>
<sequence length="516" mass="59752">MFCPPGLKVLVDGVVSMLCYCSIAGDIGGSRFRESSHEVKGCPVKIIVCPENPNNNVCLKMNGLESDTEEIIIVVYDDYETSTNEDNNWSCIDDIPLPTNIEKILDDPEVLFINFDGDNLEDDDDQNLIKWEDDSPEVLQEESVDCKREEQKECEETIEEGLQEESVDCKQEEQEECEEAIEDYKEFEEEGDFDQPEHIYIDGGLLYVEPIYKSERTSSASELALCSVCGKRVKIRSMSKHMAFHGKHSCDICSKSFKTFEEFEKHKLEHLENDHACTRCNMKFNDTLEYVYHCYKHDHVYSCVICSFTTHNKSSIKGHILRHEKKYTHYCDICGKGFLGKTLLDSHKEVHLDIKRYSCSICDKKFAVKRYLQSHVNLNHRKELYGDDQLFQCEVCGREFTFLKSLLRHQSIIHHIGEDRTVECPVCHKMIANAYNLKMHMRIHTGEKNFCCDLCGKAFSAHKYWKKHKQLHEMQSSKDPGDIEKIEDLVDFGALSDMDDLEIDHADFIMDIEQLD</sequence>
<comment type="subcellular location">
    <subcellularLocation>
        <location evidence="1">Nucleus</location>
    </subcellularLocation>
</comment>
<feature type="domain" description="C2H2-type" evidence="8">
    <location>
        <begin position="357"/>
        <end position="385"/>
    </location>
</feature>
<dbReference type="InterPro" id="IPR036236">
    <property type="entry name" value="Znf_C2H2_sf"/>
</dbReference>
<keyword evidence="10" id="KW-1185">Reference proteome</keyword>
<dbReference type="RefSeq" id="XP_050516868.1">
    <property type="nucleotide sequence ID" value="XM_050660911.1"/>
</dbReference>
<dbReference type="GeneID" id="126891673"/>
<feature type="domain" description="C2H2-type" evidence="8">
    <location>
        <begin position="391"/>
        <end position="420"/>
    </location>
</feature>
<evidence type="ECO:0000256" key="6">
    <source>
        <dbReference type="ARBA" id="ARBA00023242"/>
    </source>
</evidence>
<dbReference type="PANTHER" id="PTHR24394">
    <property type="entry name" value="ZINC FINGER PROTEIN"/>
    <property type="match status" value="1"/>
</dbReference>
<feature type="domain" description="C2H2-type" evidence="8">
    <location>
        <begin position="248"/>
        <end position="275"/>
    </location>
</feature>
<keyword evidence="5" id="KW-0862">Zinc</keyword>
<evidence type="ECO:0000256" key="2">
    <source>
        <dbReference type="ARBA" id="ARBA00022723"/>
    </source>
</evidence>
<keyword evidence="4 7" id="KW-0863">Zinc-finger</keyword>
<organism evidence="9 10">
    <name type="scientific">Diabrotica virgifera virgifera</name>
    <name type="common">western corn rootworm</name>
    <dbReference type="NCBI Taxonomy" id="50390"/>
    <lineage>
        <taxon>Eukaryota</taxon>
        <taxon>Metazoa</taxon>
        <taxon>Ecdysozoa</taxon>
        <taxon>Arthropoda</taxon>
        <taxon>Hexapoda</taxon>
        <taxon>Insecta</taxon>
        <taxon>Pterygota</taxon>
        <taxon>Neoptera</taxon>
        <taxon>Endopterygota</taxon>
        <taxon>Coleoptera</taxon>
        <taxon>Polyphaga</taxon>
        <taxon>Cucujiformia</taxon>
        <taxon>Chrysomeloidea</taxon>
        <taxon>Chrysomelidae</taxon>
        <taxon>Galerucinae</taxon>
        <taxon>Diabroticina</taxon>
        <taxon>Diabroticites</taxon>
        <taxon>Diabrotica</taxon>
    </lineage>
</organism>
<dbReference type="PROSITE" id="PS50157">
    <property type="entry name" value="ZINC_FINGER_C2H2_2"/>
    <property type="match status" value="6"/>
</dbReference>
<evidence type="ECO:0000259" key="8">
    <source>
        <dbReference type="PROSITE" id="PS50157"/>
    </source>
</evidence>
<dbReference type="SMART" id="SM00355">
    <property type="entry name" value="ZnF_C2H2"/>
    <property type="match status" value="9"/>
</dbReference>
<accession>A0ABM5L353</accession>
<dbReference type="InterPro" id="IPR013087">
    <property type="entry name" value="Znf_C2H2_type"/>
</dbReference>
<name>A0ABM5L353_DIAVI</name>
<dbReference type="EnsemblMetazoa" id="XM_050660911.1">
    <property type="protein sequence ID" value="XP_050516868.1"/>
    <property type="gene ID" value="LOC126891673"/>
</dbReference>
<evidence type="ECO:0000256" key="5">
    <source>
        <dbReference type="ARBA" id="ARBA00022833"/>
    </source>
</evidence>
<keyword evidence="2" id="KW-0479">Metal-binding</keyword>
<evidence type="ECO:0000256" key="1">
    <source>
        <dbReference type="ARBA" id="ARBA00004123"/>
    </source>
</evidence>
<proteinExistence type="predicted"/>
<dbReference type="Proteomes" id="UP001652700">
    <property type="component" value="Unplaced"/>
</dbReference>
<keyword evidence="6" id="KW-0539">Nucleus</keyword>